<gene>
    <name evidence="1" type="ORF">GCM10009864_78290</name>
</gene>
<dbReference type="SUPFAM" id="SSF50923">
    <property type="entry name" value="Hemopexin-like domain"/>
    <property type="match status" value="1"/>
</dbReference>
<dbReference type="PROSITE" id="PS51642">
    <property type="entry name" value="HEMOPEXIN_2"/>
    <property type="match status" value="1"/>
</dbReference>
<organism evidence="1 2">
    <name type="scientific">Streptomyces lunalinharesii</name>
    <dbReference type="NCBI Taxonomy" id="333384"/>
    <lineage>
        <taxon>Bacteria</taxon>
        <taxon>Bacillati</taxon>
        <taxon>Actinomycetota</taxon>
        <taxon>Actinomycetes</taxon>
        <taxon>Kitasatosporales</taxon>
        <taxon>Streptomycetaceae</taxon>
        <taxon>Streptomyces</taxon>
    </lineage>
</organism>
<evidence type="ECO:0000313" key="1">
    <source>
        <dbReference type="EMBL" id="GAA2692086.1"/>
    </source>
</evidence>
<reference evidence="2" key="1">
    <citation type="journal article" date="2019" name="Int. J. Syst. Evol. Microbiol.">
        <title>The Global Catalogue of Microorganisms (GCM) 10K type strain sequencing project: providing services to taxonomists for standard genome sequencing and annotation.</title>
        <authorList>
            <consortium name="The Broad Institute Genomics Platform"/>
            <consortium name="The Broad Institute Genome Sequencing Center for Infectious Disease"/>
            <person name="Wu L."/>
            <person name="Ma J."/>
        </authorList>
    </citation>
    <scope>NUCLEOTIDE SEQUENCE [LARGE SCALE GENOMIC DNA]</scope>
    <source>
        <strain evidence="2">JCM 16374</strain>
    </source>
</reference>
<dbReference type="InterPro" id="IPR018487">
    <property type="entry name" value="Hemopexin-like_repeat"/>
</dbReference>
<dbReference type="EMBL" id="BAAARK010000059">
    <property type="protein sequence ID" value="GAA2692086.1"/>
    <property type="molecule type" value="Genomic_DNA"/>
</dbReference>
<comment type="caution">
    <text evidence="1">The sequence shown here is derived from an EMBL/GenBank/DDBJ whole genome shotgun (WGS) entry which is preliminary data.</text>
</comment>
<keyword evidence="2" id="KW-1185">Reference proteome</keyword>
<protein>
    <recommendedName>
        <fullName evidence="3">Hemopexin</fullName>
    </recommendedName>
</protein>
<name>A0ABP6FJE6_9ACTN</name>
<accession>A0ABP6FJE6</accession>
<proteinExistence type="predicted"/>
<dbReference type="Gene3D" id="2.110.10.10">
    <property type="entry name" value="Hemopexin-like domain"/>
    <property type="match status" value="2"/>
</dbReference>
<sequence length="441" mass="48967">MAVQGIQHAYNIKKMKVPTQAGSTIKENALVLVQDGSAGVATVSDGSITWQEIGFMFSGYWDLKESLSDYKNLPAPFNKKLDTVFPDYDKSSSIAWATSGDQILQFNWQDDSRTKEPTSISNALPSLPPEFTSGLSAAMGGVEGGPKPTAWLFKGKQCVRVSYQKTTFTCGTAVNIQRKWKLNGQEVPALANGIDAAVRVPGTDIGYFFIGDKYVTCNVRDEKLTAGPQLIRSYWHNVPYAYPIPDAILTPARGHNPFEWYFFLGKYAHFTDDPATVFSGIPKKQNLRKITQHLSKLSGTVFADGVDSAVNIEGTSYLVKGSKIIKPFDAKPQVEDLSNYYGGSSRFIYPERTTQSPKGAVYDLEKKEHRTFSPAAEKQSDRPWQQVIKSPVQAAIQVKGPTPPFSFMTENRNLWLLGDGGQVHKPCRMNWELQWPDDPNT</sequence>
<dbReference type="RefSeq" id="WP_344584601.1">
    <property type="nucleotide sequence ID" value="NZ_BAAARK010000059.1"/>
</dbReference>
<dbReference type="InterPro" id="IPR036375">
    <property type="entry name" value="Hemopexin-like_dom_sf"/>
</dbReference>
<dbReference type="Proteomes" id="UP001500994">
    <property type="component" value="Unassembled WGS sequence"/>
</dbReference>
<evidence type="ECO:0000313" key="2">
    <source>
        <dbReference type="Proteomes" id="UP001500994"/>
    </source>
</evidence>
<evidence type="ECO:0008006" key="3">
    <source>
        <dbReference type="Google" id="ProtNLM"/>
    </source>
</evidence>